<dbReference type="Proteomes" id="UP001353858">
    <property type="component" value="Unassembled WGS sequence"/>
</dbReference>
<comment type="caution">
    <text evidence="1">The sequence shown here is derived from an EMBL/GenBank/DDBJ whole genome shotgun (WGS) entry which is preliminary data.</text>
</comment>
<reference evidence="2" key="1">
    <citation type="submission" date="2023-01" db="EMBL/GenBank/DDBJ databases">
        <title>Key to firefly adult light organ development and bioluminescence: homeobox transcription factors regulate luciferase expression and transportation to peroxisome.</title>
        <authorList>
            <person name="Fu X."/>
        </authorList>
    </citation>
    <scope>NUCLEOTIDE SEQUENCE [LARGE SCALE GENOMIC DNA]</scope>
</reference>
<proteinExistence type="predicted"/>
<organism evidence="1 2">
    <name type="scientific">Aquatica leii</name>
    <dbReference type="NCBI Taxonomy" id="1421715"/>
    <lineage>
        <taxon>Eukaryota</taxon>
        <taxon>Metazoa</taxon>
        <taxon>Ecdysozoa</taxon>
        <taxon>Arthropoda</taxon>
        <taxon>Hexapoda</taxon>
        <taxon>Insecta</taxon>
        <taxon>Pterygota</taxon>
        <taxon>Neoptera</taxon>
        <taxon>Endopterygota</taxon>
        <taxon>Coleoptera</taxon>
        <taxon>Polyphaga</taxon>
        <taxon>Elateriformia</taxon>
        <taxon>Elateroidea</taxon>
        <taxon>Lampyridae</taxon>
        <taxon>Luciolinae</taxon>
        <taxon>Aquatica</taxon>
    </lineage>
</organism>
<keyword evidence="2" id="KW-1185">Reference proteome</keyword>
<evidence type="ECO:0000313" key="2">
    <source>
        <dbReference type="Proteomes" id="UP001353858"/>
    </source>
</evidence>
<gene>
    <name evidence="1" type="ORF">RN001_016387</name>
</gene>
<name>A0AAN7SKF5_9COLE</name>
<accession>A0AAN7SKF5</accession>
<evidence type="ECO:0000313" key="1">
    <source>
        <dbReference type="EMBL" id="KAK4872263.1"/>
    </source>
</evidence>
<protein>
    <submittedName>
        <fullName evidence="1">Uncharacterized protein</fullName>
    </submittedName>
</protein>
<sequence length="145" mass="16223">MEIADILETPFAQSSDILCQACNMRKDEEDDICGNCKRRSTLKQKYARFEFNPCQENLLESAKIIANSEKKETALREAASNTSIVGAKTIRGASARQNAQQNAAVAERRIGCAHRNATEVVAAKIRMNNNNGPYHDSYLYFFICI</sequence>
<dbReference type="AlphaFoldDB" id="A0AAN7SKF5"/>
<dbReference type="EMBL" id="JARPUR010000008">
    <property type="protein sequence ID" value="KAK4872263.1"/>
    <property type="molecule type" value="Genomic_DNA"/>
</dbReference>